<organism evidence="1 2">
    <name type="scientific">Nibrella viscosa</name>
    <dbReference type="NCBI Taxonomy" id="1084524"/>
    <lineage>
        <taxon>Bacteria</taxon>
        <taxon>Pseudomonadati</taxon>
        <taxon>Bacteroidota</taxon>
        <taxon>Cytophagia</taxon>
        <taxon>Cytophagales</taxon>
        <taxon>Spirosomataceae</taxon>
        <taxon>Nibrella</taxon>
    </lineage>
</organism>
<proteinExistence type="predicted"/>
<dbReference type="Proteomes" id="UP001500936">
    <property type="component" value="Unassembled WGS sequence"/>
</dbReference>
<name>A0ABP8KQE7_9BACT</name>
<comment type="caution">
    <text evidence="1">The sequence shown here is derived from an EMBL/GenBank/DDBJ whole genome shotgun (WGS) entry which is preliminary data.</text>
</comment>
<evidence type="ECO:0000313" key="2">
    <source>
        <dbReference type="Proteomes" id="UP001500936"/>
    </source>
</evidence>
<accession>A0ABP8KQE7</accession>
<reference evidence="2" key="1">
    <citation type="journal article" date="2019" name="Int. J. Syst. Evol. Microbiol.">
        <title>The Global Catalogue of Microorganisms (GCM) 10K type strain sequencing project: providing services to taxonomists for standard genome sequencing and annotation.</title>
        <authorList>
            <consortium name="The Broad Institute Genomics Platform"/>
            <consortium name="The Broad Institute Genome Sequencing Center for Infectious Disease"/>
            <person name="Wu L."/>
            <person name="Ma J."/>
        </authorList>
    </citation>
    <scope>NUCLEOTIDE SEQUENCE [LARGE SCALE GENOMIC DNA]</scope>
    <source>
        <strain evidence="2">JCM 17925</strain>
    </source>
</reference>
<protein>
    <submittedName>
        <fullName evidence="1">Uncharacterized protein</fullName>
    </submittedName>
</protein>
<keyword evidence="2" id="KW-1185">Reference proteome</keyword>
<gene>
    <name evidence="1" type="ORF">GCM10023187_41350</name>
</gene>
<dbReference type="EMBL" id="BAABHB010000010">
    <property type="protein sequence ID" value="GAA4413257.1"/>
    <property type="molecule type" value="Genomic_DNA"/>
</dbReference>
<sequence>MQLKFKSCFFIILKKNLLLTKILNLIFGETLVFPNYAYKFEATNDIVENNYV</sequence>
<evidence type="ECO:0000313" key="1">
    <source>
        <dbReference type="EMBL" id="GAA4413257.1"/>
    </source>
</evidence>